<evidence type="ECO:0000313" key="1">
    <source>
        <dbReference type="EMBL" id="KAF2466321.1"/>
    </source>
</evidence>
<dbReference type="Proteomes" id="UP000799755">
    <property type="component" value="Unassembled WGS sequence"/>
</dbReference>
<keyword evidence="2" id="KW-1185">Reference proteome</keyword>
<evidence type="ECO:0000313" key="2">
    <source>
        <dbReference type="Proteomes" id="UP000799755"/>
    </source>
</evidence>
<organism evidence="1 2">
    <name type="scientific">Lindgomyces ingoldianus</name>
    <dbReference type="NCBI Taxonomy" id="673940"/>
    <lineage>
        <taxon>Eukaryota</taxon>
        <taxon>Fungi</taxon>
        <taxon>Dikarya</taxon>
        <taxon>Ascomycota</taxon>
        <taxon>Pezizomycotina</taxon>
        <taxon>Dothideomycetes</taxon>
        <taxon>Pleosporomycetidae</taxon>
        <taxon>Pleosporales</taxon>
        <taxon>Lindgomycetaceae</taxon>
        <taxon>Lindgomyces</taxon>
    </lineage>
</organism>
<dbReference type="EMBL" id="MU003525">
    <property type="protein sequence ID" value="KAF2466321.1"/>
    <property type="molecule type" value="Genomic_DNA"/>
</dbReference>
<sequence>MQRRRHGLRPAAELSDAAYRTLAFDSYFSSSAQPPIFLSSPASIVLLDTVSSIVFHITHCPAYSRLCITRPGLALLLIAANIASANWTNLRLHRLRLRLQFIRKPLFRSPGVKFLRLPRPELILRVSFEIDWPLRPWSVSPDHRSRYRVQFHTCLQTHYLFSTNHIIFLLF</sequence>
<comment type="caution">
    <text evidence="1">The sequence shown here is derived from an EMBL/GenBank/DDBJ whole genome shotgun (WGS) entry which is preliminary data.</text>
</comment>
<reference evidence="1" key="1">
    <citation type="journal article" date="2020" name="Stud. Mycol.">
        <title>101 Dothideomycetes genomes: a test case for predicting lifestyles and emergence of pathogens.</title>
        <authorList>
            <person name="Haridas S."/>
            <person name="Albert R."/>
            <person name="Binder M."/>
            <person name="Bloem J."/>
            <person name="Labutti K."/>
            <person name="Salamov A."/>
            <person name="Andreopoulos B."/>
            <person name="Baker S."/>
            <person name="Barry K."/>
            <person name="Bills G."/>
            <person name="Bluhm B."/>
            <person name="Cannon C."/>
            <person name="Castanera R."/>
            <person name="Culley D."/>
            <person name="Daum C."/>
            <person name="Ezra D."/>
            <person name="Gonzalez J."/>
            <person name="Henrissat B."/>
            <person name="Kuo A."/>
            <person name="Liang C."/>
            <person name="Lipzen A."/>
            <person name="Lutzoni F."/>
            <person name="Magnuson J."/>
            <person name="Mondo S."/>
            <person name="Nolan M."/>
            <person name="Ohm R."/>
            <person name="Pangilinan J."/>
            <person name="Park H.-J."/>
            <person name="Ramirez L."/>
            <person name="Alfaro M."/>
            <person name="Sun H."/>
            <person name="Tritt A."/>
            <person name="Yoshinaga Y."/>
            <person name="Zwiers L.-H."/>
            <person name="Turgeon B."/>
            <person name="Goodwin S."/>
            <person name="Spatafora J."/>
            <person name="Crous P."/>
            <person name="Grigoriev I."/>
        </authorList>
    </citation>
    <scope>NUCLEOTIDE SEQUENCE</scope>
    <source>
        <strain evidence="1">ATCC 200398</strain>
    </source>
</reference>
<name>A0ACB6QHC2_9PLEO</name>
<accession>A0ACB6QHC2</accession>
<protein>
    <submittedName>
        <fullName evidence="1">Uncharacterized protein</fullName>
    </submittedName>
</protein>
<proteinExistence type="predicted"/>
<gene>
    <name evidence="1" type="ORF">BDR25DRAFT_77451</name>
</gene>